<evidence type="ECO:0000259" key="9">
    <source>
        <dbReference type="PROSITE" id="PS51352"/>
    </source>
</evidence>
<dbReference type="SUPFAM" id="SSF52833">
    <property type="entry name" value="Thioredoxin-like"/>
    <property type="match status" value="1"/>
</dbReference>
<dbReference type="PROSITE" id="PS00194">
    <property type="entry name" value="THIOREDOXIN_1"/>
    <property type="match status" value="1"/>
</dbReference>
<evidence type="ECO:0000256" key="5">
    <source>
        <dbReference type="ARBA" id="ARBA00023284"/>
    </source>
</evidence>
<dbReference type="InterPro" id="IPR013766">
    <property type="entry name" value="Thioredoxin_domain"/>
</dbReference>
<dbReference type="PANTHER" id="PTHR45663:SF11">
    <property type="entry name" value="GEO12009P1"/>
    <property type="match status" value="1"/>
</dbReference>
<feature type="disulfide bond" description="Redox-active" evidence="8">
    <location>
        <begin position="30"/>
        <end position="33"/>
    </location>
</feature>
<dbReference type="GO" id="GO:0045454">
    <property type="term" value="P:cell redox homeostasis"/>
    <property type="evidence" value="ECO:0007669"/>
    <property type="project" value="TreeGrafter"/>
</dbReference>
<comment type="similarity">
    <text evidence="1 6">Belongs to the thioredoxin family.</text>
</comment>
<keyword evidence="3" id="KW-0249">Electron transport</keyword>
<feature type="active site" description="Nucleophile" evidence="7">
    <location>
        <position position="30"/>
    </location>
</feature>
<evidence type="ECO:0000256" key="4">
    <source>
        <dbReference type="ARBA" id="ARBA00023157"/>
    </source>
</evidence>
<dbReference type="Proteomes" id="UP000228867">
    <property type="component" value="Unassembled WGS sequence"/>
</dbReference>
<evidence type="ECO:0000313" key="10">
    <source>
        <dbReference type="EMBL" id="PIR06481.1"/>
    </source>
</evidence>
<sequence length="110" mass="12505">MIINLTDENFEKEISNSEKPVLVDFWMPGCAPCFLLSAILEKLANDYGEKIIFSKVNLEIAPLVAQKHDISLTPTVILFKEGKPISGFVGTRPEDEIRKWLEEVLKENEK</sequence>
<organism evidence="10 11">
    <name type="scientific">Candidatus Jorgensenbacteria bacterium CG11_big_fil_rev_8_21_14_0_20_38_23</name>
    <dbReference type="NCBI Taxonomy" id="1974594"/>
    <lineage>
        <taxon>Bacteria</taxon>
        <taxon>Candidatus Joergenseniibacteriota</taxon>
    </lineage>
</organism>
<evidence type="ECO:0000256" key="7">
    <source>
        <dbReference type="PIRSR" id="PIRSR000077-1"/>
    </source>
</evidence>
<dbReference type="AlphaFoldDB" id="A0A2H0NC65"/>
<feature type="site" description="Deprotonates C-terminal active site Cys" evidence="7">
    <location>
        <position position="24"/>
    </location>
</feature>
<feature type="site" description="Contributes to redox potential value" evidence="7">
    <location>
        <position position="32"/>
    </location>
</feature>
<dbReference type="GO" id="GO:0015035">
    <property type="term" value="F:protein-disulfide reductase activity"/>
    <property type="evidence" value="ECO:0007669"/>
    <property type="project" value="InterPro"/>
</dbReference>
<gene>
    <name evidence="10" type="ORF">COV54_02390</name>
</gene>
<dbReference type="EMBL" id="PCWR01000054">
    <property type="protein sequence ID" value="PIR06481.1"/>
    <property type="molecule type" value="Genomic_DNA"/>
</dbReference>
<keyword evidence="4 8" id="KW-1015">Disulfide bond</keyword>
<keyword evidence="2" id="KW-0813">Transport</keyword>
<dbReference type="InterPro" id="IPR017937">
    <property type="entry name" value="Thioredoxin_CS"/>
</dbReference>
<evidence type="ECO:0000256" key="1">
    <source>
        <dbReference type="ARBA" id="ARBA00008987"/>
    </source>
</evidence>
<evidence type="ECO:0000256" key="2">
    <source>
        <dbReference type="ARBA" id="ARBA00022448"/>
    </source>
</evidence>
<feature type="site" description="Contributes to redox potential value" evidence="7">
    <location>
        <position position="31"/>
    </location>
</feature>
<keyword evidence="5 8" id="KW-0676">Redox-active center</keyword>
<reference evidence="10 11" key="1">
    <citation type="submission" date="2017-09" db="EMBL/GenBank/DDBJ databases">
        <title>Depth-based differentiation of microbial function through sediment-hosted aquifers and enrichment of novel symbionts in the deep terrestrial subsurface.</title>
        <authorList>
            <person name="Probst A.J."/>
            <person name="Ladd B."/>
            <person name="Jarett J.K."/>
            <person name="Geller-Mcgrath D.E."/>
            <person name="Sieber C.M."/>
            <person name="Emerson J.B."/>
            <person name="Anantharaman K."/>
            <person name="Thomas B.C."/>
            <person name="Malmstrom R."/>
            <person name="Stieglmeier M."/>
            <person name="Klingl A."/>
            <person name="Woyke T."/>
            <person name="Ryan C.M."/>
            <person name="Banfield J.F."/>
        </authorList>
    </citation>
    <scope>NUCLEOTIDE SEQUENCE [LARGE SCALE GENOMIC DNA]</scope>
    <source>
        <strain evidence="10">CG11_big_fil_rev_8_21_14_0_20_38_23</strain>
    </source>
</reference>
<dbReference type="GO" id="GO:0005829">
    <property type="term" value="C:cytosol"/>
    <property type="evidence" value="ECO:0007669"/>
    <property type="project" value="TreeGrafter"/>
</dbReference>
<feature type="active site" description="Nucleophile" evidence="7">
    <location>
        <position position="33"/>
    </location>
</feature>
<comment type="caution">
    <text evidence="10">The sequence shown here is derived from an EMBL/GenBank/DDBJ whole genome shotgun (WGS) entry which is preliminary data.</text>
</comment>
<evidence type="ECO:0000256" key="3">
    <source>
        <dbReference type="ARBA" id="ARBA00022982"/>
    </source>
</evidence>
<accession>A0A2H0NC65</accession>
<evidence type="ECO:0000256" key="8">
    <source>
        <dbReference type="PIRSR" id="PIRSR000077-4"/>
    </source>
</evidence>
<dbReference type="InterPro" id="IPR005746">
    <property type="entry name" value="Thioredoxin"/>
</dbReference>
<dbReference type="Gene3D" id="3.40.30.10">
    <property type="entry name" value="Glutaredoxin"/>
    <property type="match status" value="1"/>
</dbReference>
<dbReference type="CDD" id="cd02956">
    <property type="entry name" value="ybbN"/>
    <property type="match status" value="1"/>
</dbReference>
<evidence type="ECO:0000256" key="6">
    <source>
        <dbReference type="PIRNR" id="PIRNR000077"/>
    </source>
</evidence>
<dbReference type="PROSITE" id="PS51352">
    <property type="entry name" value="THIOREDOXIN_2"/>
    <property type="match status" value="1"/>
</dbReference>
<feature type="domain" description="Thioredoxin" evidence="9">
    <location>
        <begin position="1"/>
        <end position="106"/>
    </location>
</feature>
<dbReference type="InterPro" id="IPR036249">
    <property type="entry name" value="Thioredoxin-like_sf"/>
</dbReference>
<protein>
    <recommendedName>
        <fullName evidence="6">Thioredoxin</fullName>
    </recommendedName>
</protein>
<dbReference type="Pfam" id="PF00085">
    <property type="entry name" value="Thioredoxin"/>
    <property type="match status" value="1"/>
</dbReference>
<dbReference type="PIRSF" id="PIRSF000077">
    <property type="entry name" value="Thioredoxin"/>
    <property type="match status" value="1"/>
</dbReference>
<proteinExistence type="inferred from homology"/>
<dbReference type="PANTHER" id="PTHR45663">
    <property type="entry name" value="GEO12009P1"/>
    <property type="match status" value="1"/>
</dbReference>
<name>A0A2H0NC65_9BACT</name>
<evidence type="ECO:0000313" key="11">
    <source>
        <dbReference type="Proteomes" id="UP000228867"/>
    </source>
</evidence>